<evidence type="ECO:0000256" key="2">
    <source>
        <dbReference type="SAM" id="MobiDB-lite"/>
    </source>
</evidence>
<organism evidence="4 5">
    <name type="scientific">Yasminevirus sp. GU-2018</name>
    <dbReference type="NCBI Taxonomy" id="2420051"/>
    <lineage>
        <taxon>Viruses</taxon>
        <taxon>Varidnaviria</taxon>
        <taxon>Bamfordvirae</taxon>
        <taxon>Nucleocytoviricota</taxon>
        <taxon>Megaviricetes</taxon>
        <taxon>Imitervirales</taxon>
        <taxon>Mimiviridae</taxon>
        <taxon>Klosneuvirinae</taxon>
        <taxon>Yasminevirus</taxon>
        <taxon>Yasminevirus saudimassiliense</taxon>
    </lineage>
</organism>
<feature type="domain" description="RING-type" evidence="3">
    <location>
        <begin position="118"/>
        <end position="162"/>
    </location>
</feature>
<dbReference type="Pfam" id="PF13920">
    <property type="entry name" value="zf-C3HC4_3"/>
    <property type="match status" value="1"/>
</dbReference>
<evidence type="ECO:0000313" key="4">
    <source>
        <dbReference type="EMBL" id="VBB17632.1"/>
    </source>
</evidence>
<dbReference type="GO" id="GO:0008270">
    <property type="term" value="F:zinc ion binding"/>
    <property type="evidence" value="ECO:0007669"/>
    <property type="project" value="UniProtKB-KW"/>
</dbReference>
<comment type="caution">
    <text evidence="4">The sequence shown here is derived from an EMBL/GenBank/DDBJ whole genome shotgun (WGS) entry which is preliminary data.</text>
</comment>
<keyword evidence="1" id="KW-0862">Zinc</keyword>
<dbReference type="Proteomes" id="UP000594342">
    <property type="component" value="Unassembled WGS sequence"/>
</dbReference>
<protein>
    <recommendedName>
        <fullName evidence="3">RING-type domain-containing protein</fullName>
    </recommendedName>
</protein>
<keyword evidence="1" id="KW-0863">Zinc-finger</keyword>
<evidence type="ECO:0000256" key="1">
    <source>
        <dbReference type="PROSITE-ProRule" id="PRU00175"/>
    </source>
</evidence>
<keyword evidence="1" id="KW-0479">Metal-binding</keyword>
<gene>
    <name evidence="4" type="ORF">YASMINEVIRUS_95</name>
</gene>
<dbReference type="SUPFAM" id="SSF57850">
    <property type="entry name" value="RING/U-box"/>
    <property type="match status" value="1"/>
</dbReference>
<dbReference type="InterPro" id="IPR001841">
    <property type="entry name" value="Znf_RING"/>
</dbReference>
<dbReference type="Gene3D" id="3.30.40.10">
    <property type="entry name" value="Zinc/RING finger domain, C3HC4 (zinc finger)"/>
    <property type="match status" value="1"/>
</dbReference>
<name>A0A5K0U8B7_9VIRU</name>
<proteinExistence type="predicted"/>
<reference evidence="4 5" key="1">
    <citation type="submission" date="2018-10" db="EMBL/GenBank/DDBJ databases">
        <authorList>
            <consortium name="IHU Genomes"/>
        </authorList>
    </citation>
    <scope>NUCLEOTIDE SEQUENCE [LARGE SCALE GENOMIC DNA]</scope>
    <source>
        <strain evidence="4 5">A1</strain>
    </source>
</reference>
<evidence type="ECO:0000259" key="3">
    <source>
        <dbReference type="PROSITE" id="PS50089"/>
    </source>
</evidence>
<evidence type="ECO:0000313" key="5">
    <source>
        <dbReference type="Proteomes" id="UP000594342"/>
    </source>
</evidence>
<feature type="region of interest" description="Disordered" evidence="2">
    <location>
        <begin position="28"/>
        <end position="69"/>
    </location>
</feature>
<keyword evidence="5" id="KW-1185">Reference proteome</keyword>
<accession>A0A5K0U8B7</accession>
<feature type="compositionally biased region" description="Basic and acidic residues" evidence="2">
    <location>
        <begin position="32"/>
        <end position="46"/>
    </location>
</feature>
<dbReference type="InterPro" id="IPR013083">
    <property type="entry name" value="Znf_RING/FYVE/PHD"/>
</dbReference>
<dbReference type="EMBL" id="UPSH01000001">
    <property type="protein sequence ID" value="VBB17632.1"/>
    <property type="molecule type" value="Genomic_DNA"/>
</dbReference>
<dbReference type="PROSITE" id="PS50089">
    <property type="entry name" value="ZF_RING_2"/>
    <property type="match status" value="1"/>
</dbReference>
<sequence length="174" mass="19773">MDLLKSKVKKKIQKVTVHETRKLLDNVNNKLSKLDGVEEKENRDSNRSSSESKSSTNRERPTDGQLNNLMTDIDRVQQEKYRTELELAQKKRELSAVTDKLEDEVADVAMNMGLSGRCSLCLCLVKNNCVIVPCFHTSMCEKCLIELMEKNSGNPIECPVCRKHGISFHRVFTG</sequence>